<evidence type="ECO:0000256" key="5">
    <source>
        <dbReference type="ARBA" id="ARBA00022729"/>
    </source>
</evidence>
<dbReference type="PANTHER" id="PTHR20914">
    <property type="entry name" value="LY6/PLAUR DOMAIN-CONTAINING PROTEIN 8"/>
    <property type="match status" value="1"/>
</dbReference>
<feature type="chain" id="PRO_5045713316" description="UPAR/Ly6 domain-containing protein" evidence="8">
    <location>
        <begin position="20"/>
        <end position="199"/>
    </location>
</feature>
<feature type="domain" description="UPAR/Ly6" evidence="9">
    <location>
        <begin position="20"/>
        <end position="104"/>
    </location>
</feature>
<comment type="caution">
    <text evidence="10">The sequence shown here is derived from an EMBL/GenBank/DDBJ whole genome shotgun (WGS) entry which is preliminary data.</text>
</comment>
<evidence type="ECO:0000259" key="9">
    <source>
        <dbReference type="SMART" id="SM00134"/>
    </source>
</evidence>
<dbReference type="EMBL" id="JAYMGO010000021">
    <property type="protein sequence ID" value="KAL1253378.1"/>
    <property type="molecule type" value="Genomic_DNA"/>
</dbReference>
<reference evidence="10 11" key="1">
    <citation type="submission" date="2023-09" db="EMBL/GenBank/DDBJ databases">
        <authorList>
            <person name="Wang M."/>
        </authorList>
    </citation>
    <scope>NUCLEOTIDE SEQUENCE [LARGE SCALE GENOMIC DNA]</scope>
    <source>
        <strain evidence="10">GT-2023</strain>
        <tissue evidence="10">Liver</tissue>
    </source>
</reference>
<dbReference type="SMART" id="SM00134">
    <property type="entry name" value="LU"/>
    <property type="match status" value="2"/>
</dbReference>
<evidence type="ECO:0000313" key="11">
    <source>
        <dbReference type="Proteomes" id="UP001558613"/>
    </source>
</evidence>
<keyword evidence="6" id="KW-0472">Membrane</keyword>
<evidence type="ECO:0000256" key="6">
    <source>
        <dbReference type="ARBA" id="ARBA00023136"/>
    </source>
</evidence>
<sequence>MDLQITVCLLFILFAGGHSFSCHQCSNTSSSCNQASQCPTGISNCLSATATANGTIVNIKSCAPAGCPNGSINFGTEQVSSLCCNTDLCNVQDAPDPRNNTLNEGKCYYCDGQSCSKRVNCAGSEDRCFSATVPLSTTSGNQSQVLKGCVSKSICNVTNLIPGLDGFSCCEGFLCNNAKSVTQSFLFLCCSLLFFILLH</sequence>
<name>A0ABR3LKG2_9TELE</name>
<evidence type="ECO:0000313" key="10">
    <source>
        <dbReference type="EMBL" id="KAL1253378.1"/>
    </source>
</evidence>
<evidence type="ECO:0000256" key="4">
    <source>
        <dbReference type="ARBA" id="ARBA00022525"/>
    </source>
</evidence>
<organism evidence="10 11">
    <name type="scientific">Cirrhinus molitorella</name>
    <name type="common">mud carp</name>
    <dbReference type="NCBI Taxonomy" id="172907"/>
    <lineage>
        <taxon>Eukaryota</taxon>
        <taxon>Metazoa</taxon>
        <taxon>Chordata</taxon>
        <taxon>Craniata</taxon>
        <taxon>Vertebrata</taxon>
        <taxon>Euteleostomi</taxon>
        <taxon>Actinopterygii</taxon>
        <taxon>Neopterygii</taxon>
        <taxon>Teleostei</taxon>
        <taxon>Ostariophysi</taxon>
        <taxon>Cypriniformes</taxon>
        <taxon>Cyprinidae</taxon>
        <taxon>Labeoninae</taxon>
        <taxon>Labeonini</taxon>
        <taxon>Cirrhinus</taxon>
    </lineage>
</organism>
<dbReference type="InterPro" id="IPR035076">
    <property type="entry name" value="Toxin/TOLIP"/>
</dbReference>
<keyword evidence="11" id="KW-1185">Reference proteome</keyword>
<keyword evidence="7" id="KW-0325">Glycoprotein</keyword>
<evidence type="ECO:0000256" key="7">
    <source>
        <dbReference type="ARBA" id="ARBA00023180"/>
    </source>
</evidence>
<dbReference type="Pfam" id="PF00087">
    <property type="entry name" value="Toxin_TOLIP"/>
    <property type="match status" value="2"/>
</dbReference>
<dbReference type="Proteomes" id="UP001558613">
    <property type="component" value="Unassembled WGS sequence"/>
</dbReference>
<accession>A0ABR3LKG2</accession>
<protein>
    <recommendedName>
        <fullName evidence="9">UPAR/Ly6 domain-containing protein</fullName>
    </recommendedName>
</protein>
<dbReference type="InterPro" id="IPR016054">
    <property type="entry name" value="LY6_UPA_recep-like"/>
</dbReference>
<keyword evidence="4" id="KW-0964">Secreted</keyword>
<keyword evidence="3" id="KW-1003">Cell membrane</keyword>
<evidence type="ECO:0000256" key="3">
    <source>
        <dbReference type="ARBA" id="ARBA00022475"/>
    </source>
</evidence>
<dbReference type="Gene3D" id="2.10.60.10">
    <property type="entry name" value="CD59"/>
    <property type="match status" value="2"/>
</dbReference>
<dbReference type="InterPro" id="IPR050918">
    <property type="entry name" value="CNF-like_PLA2_Inhibitor"/>
</dbReference>
<gene>
    <name evidence="10" type="ORF">QQF64_018071</name>
</gene>
<evidence type="ECO:0000256" key="2">
    <source>
        <dbReference type="ARBA" id="ARBA00004613"/>
    </source>
</evidence>
<dbReference type="PANTHER" id="PTHR20914:SF24">
    <property type="entry name" value="LYMPHOCYTE ANTIGEN 6 FAMILY MEMBER M2-RELATED"/>
    <property type="match status" value="1"/>
</dbReference>
<evidence type="ECO:0000256" key="1">
    <source>
        <dbReference type="ARBA" id="ARBA00004236"/>
    </source>
</evidence>
<dbReference type="InterPro" id="IPR045860">
    <property type="entry name" value="Snake_toxin-like_sf"/>
</dbReference>
<proteinExistence type="predicted"/>
<evidence type="ECO:0000256" key="8">
    <source>
        <dbReference type="SAM" id="SignalP"/>
    </source>
</evidence>
<keyword evidence="5 8" id="KW-0732">Signal</keyword>
<feature type="signal peptide" evidence="8">
    <location>
        <begin position="1"/>
        <end position="19"/>
    </location>
</feature>
<comment type="subcellular location">
    <subcellularLocation>
        <location evidence="1">Cell membrane</location>
    </subcellularLocation>
    <subcellularLocation>
        <location evidence="2">Secreted</location>
    </subcellularLocation>
</comment>
<dbReference type="SUPFAM" id="SSF57302">
    <property type="entry name" value="Snake toxin-like"/>
    <property type="match status" value="2"/>
</dbReference>
<feature type="domain" description="UPAR/Ly6" evidence="9">
    <location>
        <begin position="106"/>
        <end position="184"/>
    </location>
</feature>